<dbReference type="Gene3D" id="3.30.565.10">
    <property type="entry name" value="Histidine kinase-like ATPase, C-terminal domain"/>
    <property type="match status" value="1"/>
</dbReference>
<dbReference type="NCBIfam" id="TIGR00229">
    <property type="entry name" value="sensory_box"/>
    <property type="match status" value="2"/>
</dbReference>
<dbReference type="CDD" id="cd00130">
    <property type="entry name" value="PAS"/>
    <property type="match status" value="1"/>
</dbReference>
<dbReference type="InterPro" id="IPR005467">
    <property type="entry name" value="His_kinase_dom"/>
</dbReference>
<dbReference type="Gene3D" id="3.30.450.20">
    <property type="entry name" value="PAS domain"/>
    <property type="match status" value="2"/>
</dbReference>
<dbReference type="InterPro" id="IPR000700">
    <property type="entry name" value="PAS-assoc_C"/>
</dbReference>
<dbReference type="PROSITE" id="PS50112">
    <property type="entry name" value="PAS"/>
    <property type="match status" value="2"/>
</dbReference>
<dbReference type="CDD" id="cd16922">
    <property type="entry name" value="HATPase_EvgS-ArcB-TorS-like"/>
    <property type="match status" value="1"/>
</dbReference>
<feature type="domain" description="HPt" evidence="19">
    <location>
        <begin position="875"/>
        <end position="969"/>
    </location>
</feature>
<feature type="modified residue" description="4-aspartylphosphate" evidence="13">
    <location>
        <position position="790"/>
    </location>
</feature>
<dbReference type="InterPro" id="IPR003661">
    <property type="entry name" value="HisK_dim/P_dom"/>
</dbReference>
<evidence type="ECO:0000259" key="15">
    <source>
        <dbReference type="PROSITE" id="PS50109"/>
    </source>
</evidence>
<dbReference type="SUPFAM" id="SSF52172">
    <property type="entry name" value="CheY-like"/>
    <property type="match status" value="1"/>
</dbReference>
<dbReference type="CDD" id="cd00088">
    <property type="entry name" value="HPT"/>
    <property type="match status" value="1"/>
</dbReference>
<sequence length="973" mass="111123">MLARKFISNPLFAVFIAALALISWFTYYIYENNQKALAAGNDVSIHGTTINHLETLYATMLEIESGSRGFLITGDSSFIPSEEYVHENIDERVQHLQLLLAKYPEDLIALDKLYTGITKKLVYMNFLIKERQVNNRFPTRFLHQRYGVGLMKDIKTLSLQLLAKAQERLLIGVRTDKYFTQQTYRFSIIASSATLILFLAAIVQLFRYILKNVRKEEALVRSEEKYRKLIDDAAVTMFTANRGGYFTYVSKQATEVTGYDTDELEGQHYSMFLNEEQFSKLRSFYLKQAEKDIPQTKREFQIKCKNGELKWVEQIVKLVWIDGEFRGFQCIVTDIDEQKKAQLSLKAAEEEMIIIQHRFQAILDNTTSLIYVKDVEGRYLMVNKQFEKVFQLDKTEICGKKDNELPAVFKSQRYAETDTFVINREMPAEVEDVVEFQSQKAYYLINKFPLHNQQNELFGICGIATDITDRITYEHEVMEARTKAESAMRTQEIFMANMSHEIRTPMHGIIMNGNLLLHETLTPLQQEYLGAIRESANNLMTIINDLLDFEKIRSGTLALTPKNIDICFLTAKLLIQYQEKAAAKGLSLKYFFDEKIPHHLLADPLRTKQILQILLNNAVKFTNEGHIILLIRVVEEVGTQVKLSFEISDTGIGIPDEKQSDIFNSFTQTNSSNSRSYGGAGLGLAICKHLVGLLKGDISVQSTLGKGSTFKIILPFEKPLLQEPAQQVQLPINEVSLKGKRILVAEDNLINQKAMLHLLKRAEVEVLMANNGLEAIALVQQHHVDCILMDIQMPTLDGYAAAEQIRQLGYKLPIIAVTASAIRGERERCIQAGMNDYLSKPFSESQLFSIIQHYLPPPSEPIIEAGKLKEFTKADKHYMDDIVQIFIAESHDMLYQLKSAADEQNWSEVRFIAHKLKSSLTVVRIPALMELILQLELRATDNPNEHSIQADIAQLQSTFEEVKNMLLRDAQQN</sequence>
<accession>A0A327QCW8</accession>
<evidence type="ECO:0000256" key="1">
    <source>
        <dbReference type="ARBA" id="ARBA00000085"/>
    </source>
</evidence>
<keyword evidence="4" id="KW-1003">Cell membrane</keyword>
<feature type="domain" description="Response regulatory" evidence="16">
    <location>
        <begin position="741"/>
        <end position="855"/>
    </location>
</feature>
<dbReference type="SUPFAM" id="SSF47384">
    <property type="entry name" value="Homodimeric domain of signal transducing histidine kinase"/>
    <property type="match status" value="1"/>
</dbReference>
<evidence type="ECO:0000256" key="2">
    <source>
        <dbReference type="ARBA" id="ARBA00004651"/>
    </source>
</evidence>
<dbReference type="PROSITE" id="PS50894">
    <property type="entry name" value="HPT"/>
    <property type="match status" value="1"/>
</dbReference>
<dbReference type="RefSeq" id="WP_111599280.1">
    <property type="nucleotide sequence ID" value="NZ_QLLL01000007.1"/>
</dbReference>
<dbReference type="InterPro" id="IPR001789">
    <property type="entry name" value="Sig_transdc_resp-reg_receiver"/>
</dbReference>
<dbReference type="PRINTS" id="PR00344">
    <property type="entry name" value="BCTRLSENSOR"/>
</dbReference>
<dbReference type="InterPro" id="IPR013656">
    <property type="entry name" value="PAS_4"/>
</dbReference>
<evidence type="ECO:0000256" key="5">
    <source>
        <dbReference type="ARBA" id="ARBA00022553"/>
    </source>
</evidence>
<feature type="transmembrane region" description="Helical" evidence="14">
    <location>
        <begin position="12"/>
        <end position="30"/>
    </location>
</feature>
<dbReference type="SMART" id="SM00086">
    <property type="entry name" value="PAC"/>
    <property type="match status" value="1"/>
</dbReference>
<comment type="caution">
    <text evidence="20">The sequence shown here is derived from an EMBL/GenBank/DDBJ whole genome shotgun (WGS) entry which is preliminary data.</text>
</comment>
<gene>
    <name evidence="20" type="ORF">LX64_03861</name>
</gene>
<dbReference type="SMART" id="SM00448">
    <property type="entry name" value="REC"/>
    <property type="match status" value="1"/>
</dbReference>
<evidence type="ECO:0000259" key="18">
    <source>
        <dbReference type="PROSITE" id="PS50113"/>
    </source>
</evidence>
<dbReference type="OrthoDB" id="9811889at2"/>
<dbReference type="InterPro" id="IPR036890">
    <property type="entry name" value="HATPase_C_sf"/>
</dbReference>
<dbReference type="Pfam" id="PF01627">
    <property type="entry name" value="Hpt"/>
    <property type="match status" value="1"/>
</dbReference>
<dbReference type="SUPFAM" id="SSF55874">
    <property type="entry name" value="ATPase domain of HSP90 chaperone/DNA topoisomerase II/histidine kinase"/>
    <property type="match status" value="1"/>
</dbReference>
<feature type="domain" description="PAS" evidence="17">
    <location>
        <begin position="355"/>
        <end position="400"/>
    </location>
</feature>
<evidence type="ECO:0000313" key="21">
    <source>
        <dbReference type="Proteomes" id="UP000249547"/>
    </source>
</evidence>
<dbReference type="Gene3D" id="1.20.120.160">
    <property type="entry name" value="HPT domain"/>
    <property type="match status" value="1"/>
</dbReference>
<dbReference type="PROSITE" id="PS50110">
    <property type="entry name" value="RESPONSE_REGULATORY"/>
    <property type="match status" value="1"/>
</dbReference>
<organism evidence="20 21">
    <name type="scientific">Chitinophaga skermanii</name>
    <dbReference type="NCBI Taxonomy" id="331697"/>
    <lineage>
        <taxon>Bacteria</taxon>
        <taxon>Pseudomonadati</taxon>
        <taxon>Bacteroidota</taxon>
        <taxon>Chitinophagia</taxon>
        <taxon>Chitinophagales</taxon>
        <taxon>Chitinophagaceae</taxon>
        <taxon>Chitinophaga</taxon>
    </lineage>
</organism>
<evidence type="ECO:0000256" key="10">
    <source>
        <dbReference type="ARBA" id="ARBA00023012"/>
    </source>
</evidence>
<evidence type="ECO:0000256" key="9">
    <source>
        <dbReference type="ARBA" id="ARBA00022989"/>
    </source>
</evidence>
<reference evidence="20 21" key="1">
    <citation type="submission" date="2018-06" db="EMBL/GenBank/DDBJ databases">
        <title>Genomic Encyclopedia of Archaeal and Bacterial Type Strains, Phase II (KMG-II): from individual species to whole genera.</title>
        <authorList>
            <person name="Goeker M."/>
        </authorList>
    </citation>
    <scope>NUCLEOTIDE SEQUENCE [LARGE SCALE GENOMIC DNA]</scope>
    <source>
        <strain evidence="20 21">DSM 23857</strain>
    </source>
</reference>
<dbReference type="EMBL" id="QLLL01000007">
    <property type="protein sequence ID" value="RAJ01644.1"/>
    <property type="molecule type" value="Genomic_DNA"/>
</dbReference>
<evidence type="ECO:0000259" key="16">
    <source>
        <dbReference type="PROSITE" id="PS50110"/>
    </source>
</evidence>
<keyword evidence="6 14" id="KW-0812">Transmembrane</keyword>
<dbReference type="GO" id="GO:0006355">
    <property type="term" value="P:regulation of DNA-templated transcription"/>
    <property type="evidence" value="ECO:0007669"/>
    <property type="project" value="InterPro"/>
</dbReference>
<dbReference type="GO" id="GO:0005524">
    <property type="term" value="F:ATP binding"/>
    <property type="evidence" value="ECO:0007669"/>
    <property type="project" value="UniProtKB-KW"/>
</dbReference>
<feature type="domain" description="Histidine kinase" evidence="15">
    <location>
        <begin position="497"/>
        <end position="718"/>
    </location>
</feature>
<dbReference type="Pfam" id="PF00512">
    <property type="entry name" value="HisKA"/>
    <property type="match status" value="1"/>
</dbReference>
<dbReference type="Gene3D" id="3.40.50.2300">
    <property type="match status" value="1"/>
</dbReference>
<proteinExistence type="predicted"/>
<keyword evidence="7" id="KW-0547">Nucleotide-binding</keyword>
<evidence type="ECO:0000256" key="8">
    <source>
        <dbReference type="ARBA" id="ARBA00022840"/>
    </source>
</evidence>
<dbReference type="GO" id="GO:0005886">
    <property type="term" value="C:plasma membrane"/>
    <property type="evidence" value="ECO:0007669"/>
    <property type="project" value="UniProtKB-SubCell"/>
</dbReference>
<dbReference type="SMART" id="SM00091">
    <property type="entry name" value="PAS"/>
    <property type="match status" value="2"/>
</dbReference>
<dbReference type="Gene3D" id="1.10.287.130">
    <property type="match status" value="1"/>
</dbReference>
<evidence type="ECO:0000313" key="20">
    <source>
        <dbReference type="EMBL" id="RAJ01644.1"/>
    </source>
</evidence>
<keyword evidence="21" id="KW-1185">Reference proteome</keyword>
<evidence type="ECO:0000256" key="6">
    <source>
        <dbReference type="ARBA" id="ARBA00022692"/>
    </source>
</evidence>
<dbReference type="CDD" id="cd17546">
    <property type="entry name" value="REC_hyHK_CKI1_RcsC-like"/>
    <property type="match status" value="1"/>
</dbReference>
<dbReference type="PANTHER" id="PTHR45339">
    <property type="entry name" value="HYBRID SIGNAL TRANSDUCTION HISTIDINE KINASE J"/>
    <property type="match status" value="1"/>
</dbReference>
<dbReference type="SMART" id="SM00387">
    <property type="entry name" value="HATPase_c"/>
    <property type="match status" value="1"/>
</dbReference>
<dbReference type="Proteomes" id="UP000249547">
    <property type="component" value="Unassembled WGS sequence"/>
</dbReference>
<evidence type="ECO:0000256" key="12">
    <source>
        <dbReference type="PROSITE-ProRule" id="PRU00110"/>
    </source>
</evidence>
<evidence type="ECO:0000256" key="14">
    <source>
        <dbReference type="SAM" id="Phobius"/>
    </source>
</evidence>
<comment type="catalytic activity">
    <reaction evidence="1">
        <text>ATP + protein L-histidine = ADP + protein N-phospho-L-histidine.</text>
        <dbReference type="EC" id="2.7.13.3"/>
    </reaction>
</comment>
<keyword evidence="11 14" id="KW-0472">Membrane</keyword>
<keyword evidence="5 13" id="KW-0597">Phosphoprotein</keyword>
<dbReference type="InterPro" id="IPR008207">
    <property type="entry name" value="Sig_transdc_His_kin_Hpt_dom"/>
</dbReference>
<dbReference type="SUPFAM" id="SSF55785">
    <property type="entry name" value="PYP-like sensor domain (PAS domain)"/>
    <property type="match status" value="2"/>
</dbReference>
<dbReference type="Pfam" id="PF02518">
    <property type="entry name" value="HATPase_c"/>
    <property type="match status" value="1"/>
</dbReference>
<dbReference type="PANTHER" id="PTHR45339:SF1">
    <property type="entry name" value="HYBRID SIGNAL TRANSDUCTION HISTIDINE KINASE J"/>
    <property type="match status" value="1"/>
</dbReference>
<dbReference type="CDD" id="cd00082">
    <property type="entry name" value="HisKA"/>
    <property type="match status" value="1"/>
</dbReference>
<feature type="domain" description="PAC" evidence="18">
    <location>
        <begin position="296"/>
        <end position="347"/>
    </location>
</feature>
<keyword evidence="10" id="KW-0902">Two-component regulatory system</keyword>
<dbReference type="PROSITE" id="PS50109">
    <property type="entry name" value="HIS_KIN"/>
    <property type="match status" value="1"/>
</dbReference>
<evidence type="ECO:0000256" key="11">
    <source>
        <dbReference type="ARBA" id="ARBA00023136"/>
    </source>
</evidence>
<dbReference type="InterPro" id="IPR035965">
    <property type="entry name" value="PAS-like_dom_sf"/>
</dbReference>
<dbReference type="FunFam" id="3.30.565.10:FF:000010">
    <property type="entry name" value="Sensor histidine kinase RcsC"/>
    <property type="match status" value="1"/>
</dbReference>
<dbReference type="InterPro" id="IPR003594">
    <property type="entry name" value="HATPase_dom"/>
</dbReference>
<dbReference type="InterPro" id="IPR007891">
    <property type="entry name" value="CHASE3"/>
</dbReference>
<dbReference type="SMART" id="SM00388">
    <property type="entry name" value="HisKA"/>
    <property type="match status" value="1"/>
</dbReference>
<name>A0A327QCW8_9BACT</name>
<feature type="domain" description="PAS" evidence="17">
    <location>
        <begin position="222"/>
        <end position="292"/>
    </location>
</feature>
<evidence type="ECO:0000259" key="19">
    <source>
        <dbReference type="PROSITE" id="PS50894"/>
    </source>
</evidence>
<dbReference type="Pfam" id="PF00072">
    <property type="entry name" value="Response_reg"/>
    <property type="match status" value="1"/>
</dbReference>
<dbReference type="Pfam" id="PF08448">
    <property type="entry name" value="PAS_4"/>
    <property type="match status" value="1"/>
</dbReference>
<dbReference type="InterPro" id="IPR011006">
    <property type="entry name" value="CheY-like_superfamily"/>
</dbReference>
<dbReference type="SUPFAM" id="SSF47226">
    <property type="entry name" value="Histidine-containing phosphotransfer domain, HPT domain"/>
    <property type="match status" value="1"/>
</dbReference>
<evidence type="ECO:0000259" key="17">
    <source>
        <dbReference type="PROSITE" id="PS50112"/>
    </source>
</evidence>
<evidence type="ECO:0000256" key="3">
    <source>
        <dbReference type="ARBA" id="ARBA00012438"/>
    </source>
</evidence>
<evidence type="ECO:0000256" key="4">
    <source>
        <dbReference type="ARBA" id="ARBA00022475"/>
    </source>
</evidence>
<comment type="subcellular location">
    <subcellularLocation>
        <location evidence="2">Cell membrane</location>
        <topology evidence="2">Multi-pass membrane protein</topology>
    </subcellularLocation>
</comment>
<keyword evidence="8" id="KW-0067">ATP-binding</keyword>
<dbReference type="GO" id="GO:0000155">
    <property type="term" value="F:phosphorelay sensor kinase activity"/>
    <property type="evidence" value="ECO:0007669"/>
    <property type="project" value="InterPro"/>
</dbReference>
<dbReference type="InterPro" id="IPR013767">
    <property type="entry name" value="PAS_fold"/>
</dbReference>
<evidence type="ECO:0000256" key="13">
    <source>
        <dbReference type="PROSITE-ProRule" id="PRU00169"/>
    </source>
</evidence>
<dbReference type="AlphaFoldDB" id="A0A327QCW8"/>
<dbReference type="InterPro" id="IPR036641">
    <property type="entry name" value="HPT_dom_sf"/>
</dbReference>
<feature type="transmembrane region" description="Helical" evidence="14">
    <location>
        <begin position="184"/>
        <end position="206"/>
    </location>
</feature>
<keyword evidence="9 14" id="KW-1133">Transmembrane helix</keyword>
<evidence type="ECO:0000256" key="7">
    <source>
        <dbReference type="ARBA" id="ARBA00022741"/>
    </source>
</evidence>
<dbReference type="InterPro" id="IPR004358">
    <property type="entry name" value="Sig_transdc_His_kin-like_C"/>
</dbReference>
<feature type="modified residue" description="Phosphohistidine" evidence="12">
    <location>
        <position position="914"/>
    </location>
</feature>
<dbReference type="EC" id="2.7.13.3" evidence="3"/>
<dbReference type="InterPro" id="IPR036097">
    <property type="entry name" value="HisK_dim/P_sf"/>
</dbReference>
<dbReference type="Pfam" id="PF00989">
    <property type="entry name" value="PAS"/>
    <property type="match status" value="1"/>
</dbReference>
<dbReference type="PROSITE" id="PS50113">
    <property type="entry name" value="PAC"/>
    <property type="match status" value="1"/>
</dbReference>
<dbReference type="InterPro" id="IPR001610">
    <property type="entry name" value="PAC"/>
</dbReference>
<dbReference type="Pfam" id="PF05227">
    <property type="entry name" value="CHASE3"/>
    <property type="match status" value="1"/>
</dbReference>
<dbReference type="InterPro" id="IPR000014">
    <property type="entry name" value="PAS"/>
</dbReference>
<protein>
    <recommendedName>
        <fullName evidence="3">histidine kinase</fullName>
        <ecNumber evidence="3">2.7.13.3</ecNumber>
    </recommendedName>
</protein>